<evidence type="ECO:0000313" key="1">
    <source>
        <dbReference type="EMBL" id="GBO05903.1"/>
    </source>
</evidence>
<comment type="caution">
    <text evidence="1">The sequence shown here is derived from an EMBL/GenBank/DDBJ whole genome shotgun (WGS) entry which is preliminary data.</text>
</comment>
<dbReference type="Proteomes" id="UP000499080">
    <property type="component" value="Unassembled WGS sequence"/>
</dbReference>
<dbReference type="AlphaFoldDB" id="A0A4Y2U092"/>
<reference evidence="1 2" key="1">
    <citation type="journal article" date="2019" name="Sci. Rep.">
        <title>Orb-weaving spider Araneus ventricosus genome elucidates the spidroin gene catalogue.</title>
        <authorList>
            <person name="Kono N."/>
            <person name="Nakamura H."/>
            <person name="Ohtoshi R."/>
            <person name="Moran D.A.P."/>
            <person name="Shinohara A."/>
            <person name="Yoshida Y."/>
            <person name="Fujiwara M."/>
            <person name="Mori M."/>
            <person name="Tomita M."/>
            <person name="Arakawa K."/>
        </authorList>
    </citation>
    <scope>NUCLEOTIDE SEQUENCE [LARGE SCALE GENOMIC DNA]</scope>
</reference>
<evidence type="ECO:0000313" key="2">
    <source>
        <dbReference type="Proteomes" id="UP000499080"/>
    </source>
</evidence>
<organism evidence="1 2">
    <name type="scientific">Araneus ventricosus</name>
    <name type="common">Orbweaver spider</name>
    <name type="synonym">Epeira ventricosa</name>
    <dbReference type="NCBI Taxonomy" id="182803"/>
    <lineage>
        <taxon>Eukaryota</taxon>
        <taxon>Metazoa</taxon>
        <taxon>Ecdysozoa</taxon>
        <taxon>Arthropoda</taxon>
        <taxon>Chelicerata</taxon>
        <taxon>Arachnida</taxon>
        <taxon>Araneae</taxon>
        <taxon>Araneomorphae</taxon>
        <taxon>Entelegynae</taxon>
        <taxon>Araneoidea</taxon>
        <taxon>Araneidae</taxon>
        <taxon>Araneus</taxon>
    </lineage>
</organism>
<name>A0A4Y2U092_ARAVE</name>
<accession>A0A4Y2U092</accession>
<proteinExistence type="predicted"/>
<dbReference type="EMBL" id="BGPR01032381">
    <property type="protein sequence ID" value="GBO05903.1"/>
    <property type="molecule type" value="Genomic_DNA"/>
</dbReference>
<sequence length="111" mass="13036">MASPPPRIVDPENVGALINRIMARHQLKPQDINKNNRGIVVHGRGEFNCNFCTNSWESFFSWIQVDLLDQRIVYRWKMKCKDCCINPRHIGVEPLFHLEETEKLVEKAIYK</sequence>
<protein>
    <submittedName>
        <fullName evidence="1">Uncharacterized protein</fullName>
    </submittedName>
</protein>
<keyword evidence="2" id="KW-1185">Reference proteome</keyword>
<gene>
    <name evidence="1" type="ORF">AVEN_243308_1</name>
</gene>
<dbReference type="OrthoDB" id="6406544at2759"/>